<dbReference type="CDD" id="cd05379">
    <property type="entry name" value="CAP_bacterial"/>
    <property type="match status" value="1"/>
</dbReference>
<dbReference type="PANTHER" id="PTHR31157:SF1">
    <property type="entry name" value="SCP DOMAIN-CONTAINING PROTEIN"/>
    <property type="match status" value="1"/>
</dbReference>
<dbReference type="EMBL" id="CP101989">
    <property type="protein sequence ID" value="UUI65900.1"/>
    <property type="molecule type" value="Genomic_DNA"/>
</dbReference>
<evidence type="ECO:0000313" key="4">
    <source>
        <dbReference type="Proteomes" id="UP001317322"/>
    </source>
</evidence>
<sequence>MPVSRRRDIRRWGERRARRRRRVRVAGAGGVLVVATALLLSAAPGAYAPTGQVDLALTTGDLVGRFQDLASRNGERPAEAEPTEPSPATSSAAGQTPSPEEDAAAPPAPPADAAPAAPSPEPQAAARPAAAPGGEGAAMSAEIVALGNAERAAAGLPALAVSSCATRQAEERAGLLVAEGRFEHDPLGPVLEQCDAGTVGENLSLGYRSAQAAVEGWMDSPGHRENLLRPAFTQIGVACVTGQRGWLCAQVFLG</sequence>
<dbReference type="Gene3D" id="3.40.33.10">
    <property type="entry name" value="CAP"/>
    <property type="match status" value="1"/>
</dbReference>
<evidence type="ECO:0000313" key="3">
    <source>
        <dbReference type="EMBL" id="UUI65900.1"/>
    </source>
</evidence>
<accession>A0ABY5K6C4</accession>
<keyword evidence="4" id="KW-1185">Reference proteome</keyword>
<dbReference type="RefSeq" id="WP_227563982.1">
    <property type="nucleotide sequence ID" value="NZ_CP101989.1"/>
</dbReference>
<dbReference type="Pfam" id="PF00188">
    <property type="entry name" value="CAP"/>
    <property type="match status" value="1"/>
</dbReference>
<name>A0ABY5K6C4_9CELL</name>
<dbReference type="InterPro" id="IPR035940">
    <property type="entry name" value="CAP_sf"/>
</dbReference>
<evidence type="ECO:0000256" key="1">
    <source>
        <dbReference type="SAM" id="MobiDB-lite"/>
    </source>
</evidence>
<protein>
    <submittedName>
        <fullName evidence="3">CAP domain-containing protein</fullName>
    </submittedName>
</protein>
<feature type="domain" description="SCP" evidence="2">
    <location>
        <begin position="146"/>
        <end position="248"/>
    </location>
</feature>
<proteinExistence type="predicted"/>
<dbReference type="PANTHER" id="PTHR31157">
    <property type="entry name" value="SCP DOMAIN-CONTAINING PROTEIN"/>
    <property type="match status" value="1"/>
</dbReference>
<dbReference type="Proteomes" id="UP001317322">
    <property type="component" value="Chromosome"/>
</dbReference>
<feature type="region of interest" description="Disordered" evidence="1">
    <location>
        <begin position="72"/>
        <end position="134"/>
    </location>
</feature>
<feature type="compositionally biased region" description="Pro residues" evidence="1">
    <location>
        <begin position="106"/>
        <end position="121"/>
    </location>
</feature>
<reference evidence="3 4" key="1">
    <citation type="submission" date="2022-07" db="EMBL/GenBank/DDBJ databases">
        <title>Novel species in genus cellulomonas.</title>
        <authorList>
            <person name="Ye L."/>
        </authorList>
    </citation>
    <scope>NUCLEOTIDE SEQUENCE [LARGE SCALE GENOMIC DNA]</scope>
    <source>
        <strain evidence="4">zg-Y908</strain>
    </source>
</reference>
<dbReference type="InterPro" id="IPR014044">
    <property type="entry name" value="CAP_dom"/>
</dbReference>
<evidence type="ECO:0000259" key="2">
    <source>
        <dbReference type="Pfam" id="PF00188"/>
    </source>
</evidence>
<dbReference type="SUPFAM" id="SSF55797">
    <property type="entry name" value="PR-1-like"/>
    <property type="match status" value="1"/>
</dbReference>
<gene>
    <name evidence="3" type="ORF">NP075_03965</name>
</gene>
<organism evidence="3 4">
    <name type="scientific">Cellulomonas wangsupingiae</name>
    <dbReference type="NCBI Taxonomy" id="2968085"/>
    <lineage>
        <taxon>Bacteria</taxon>
        <taxon>Bacillati</taxon>
        <taxon>Actinomycetota</taxon>
        <taxon>Actinomycetes</taxon>
        <taxon>Micrococcales</taxon>
        <taxon>Cellulomonadaceae</taxon>
        <taxon>Cellulomonas</taxon>
    </lineage>
</organism>
<feature type="compositionally biased region" description="Low complexity" evidence="1">
    <location>
        <begin position="122"/>
        <end position="134"/>
    </location>
</feature>